<accession>A0A6B8RVG7</accession>
<organism evidence="7 8">
    <name type="scientific">Paenibacillus psychroresistens</name>
    <dbReference type="NCBI Taxonomy" id="1778678"/>
    <lineage>
        <taxon>Bacteria</taxon>
        <taxon>Bacillati</taxon>
        <taxon>Bacillota</taxon>
        <taxon>Bacilli</taxon>
        <taxon>Bacillales</taxon>
        <taxon>Paenibacillaceae</taxon>
        <taxon>Paenibacillus</taxon>
    </lineage>
</organism>
<dbReference type="AlphaFoldDB" id="A0A6B8RVG7"/>
<evidence type="ECO:0000256" key="3">
    <source>
        <dbReference type="ARBA" id="ARBA00023082"/>
    </source>
</evidence>
<evidence type="ECO:0000259" key="6">
    <source>
        <dbReference type="Pfam" id="PF04542"/>
    </source>
</evidence>
<evidence type="ECO:0000256" key="4">
    <source>
        <dbReference type="ARBA" id="ARBA00023125"/>
    </source>
</evidence>
<keyword evidence="4" id="KW-0238">DNA-binding</keyword>
<evidence type="ECO:0000313" key="8">
    <source>
        <dbReference type="Proteomes" id="UP000426246"/>
    </source>
</evidence>
<evidence type="ECO:0000313" key="7">
    <source>
        <dbReference type="EMBL" id="QGQ99276.1"/>
    </source>
</evidence>
<dbReference type="GO" id="GO:0016987">
    <property type="term" value="F:sigma factor activity"/>
    <property type="evidence" value="ECO:0007669"/>
    <property type="project" value="UniProtKB-KW"/>
</dbReference>
<evidence type="ECO:0000256" key="2">
    <source>
        <dbReference type="ARBA" id="ARBA00023015"/>
    </source>
</evidence>
<evidence type="ECO:0000256" key="1">
    <source>
        <dbReference type="ARBA" id="ARBA00010641"/>
    </source>
</evidence>
<comment type="similarity">
    <text evidence="1">Belongs to the sigma-70 factor family. ECF subfamily.</text>
</comment>
<dbReference type="InterPro" id="IPR007627">
    <property type="entry name" value="RNA_pol_sigma70_r2"/>
</dbReference>
<keyword evidence="8" id="KW-1185">Reference proteome</keyword>
<evidence type="ECO:0000256" key="5">
    <source>
        <dbReference type="ARBA" id="ARBA00023163"/>
    </source>
</evidence>
<dbReference type="InterPro" id="IPR036388">
    <property type="entry name" value="WH-like_DNA-bd_sf"/>
</dbReference>
<dbReference type="Pfam" id="PF04542">
    <property type="entry name" value="Sigma70_r2"/>
    <property type="match status" value="1"/>
</dbReference>
<feature type="domain" description="RNA polymerase sigma-70 region 2" evidence="6">
    <location>
        <begin position="9"/>
        <end position="72"/>
    </location>
</feature>
<reference evidence="8" key="1">
    <citation type="submission" date="2018-11" db="EMBL/GenBank/DDBJ databases">
        <title>Complete genome sequence of Paenibacillus sp. ML311-T8.</title>
        <authorList>
            <person name="Nam Y.-D."/>
            <person name="Kang J."/>
            <person name="Chung W.-H."/>
            <person name="Park Y.S."/>
        </authorList>
    </citation>
    <scope>NUCLEOTIDE SEQUENCE [LARGE SCALE GENOMIC DNA]</scope>
    <source>
        <strain evidence="8">ML311-T8</strain>
    </source>
</reference>
<protein>
    <submittedName>
        <fullName evidence="7">RNA polymerase sigma factor</fullName>
    </submittedName>
</protein>
<dbReference type="InterPro" id="IPR013324">
    <property type="entry name" value="RNA_pol_sigma_r3/r4-like"/>
</dbReference>
<dbReference type="NCBIfam" id="TIGR02937">
    <property type="entry name" value="sigma70-ECF"/>
    <property type="match status" value="1"/>
</dbReference>
<dbReference type="InterPro" id="IPR014284">
    <property type="entry name" value="RNA_pol_sigma-70_dom"/>
</dbReference>
<name>A0A6B8RVG7_9BACL</name>
<dbReference type="Gene3D" id="1.10.1740.10">
    <property type="match status" value="1"/>
</dbReference>
<dbReference type="InterPro" id="IPR039425">
    <property type="entry name" value="RNA_pol_sigma-70-like"/>
</dbReference>
<dbReference type="OrthoDB" id="2381154at2"/>
<dbReference type="SUPFAM" id="SSF88946">
    <property type="entry name" value="Sigma2 domain of RNA polymerase sigma factors"/>
    <property type="match status" value="1"/>
</dbReference>
<dbReference type="InterPro" id="IPR013325">
    <property type="entry name" value="RNA_pol_sigma_r2"/>
</dbReference>
<dbReference type="Proteomes" id="UP000426246">
    <property type="component" value="Chromosome"/>
</dbReference>
<keyword evidence="3" id="KW-0731">Sigma factor</keyword>
<proteinExistence type="inferred from homology"/>
<dbReference type="Gene3D" id="1.10.10.10">
    <property type="entry name" value="Winged helix-like DNA-binding domain superfamily/Winged helix DNA-binding domain"/>
    <property type="match status" value="1"/>
</dbReference>
<keyword evidence="5" id="KW-0804">Transcription</keyword>
<gene>
    <name evidence="7" type="ORF">EHS13_32650</name>
</gene>
<dbReference type="PANTHER" id="PTHR43133">
    <property type="entry name" value="RNA POLYMERASE ECF-TYPE SIGMA FACTO"/>
    <property type="match status" value="1"/>
</dbReference>
<dbReference type="KEGG" id="ppsc:EHS13_32650"/>
<dbReference type="EMBL" id="CP034235">
    <property type="protein sequence ID" value="QGQ99276.1"/>
    <property type="molecule type" value="Genomic_DNA"/>
</dbReference>
<dbReference type="GO" id="GO:0006352">
    <property type="term" value="P:DNA-templated transcription initiation"/>
    <property type="evidence" value="ECO:0007669"/>
    <property type="project" value="InterPro"/>
</dbReference>
<sequence>MSITSLDLQQMQQQIYRYSLQITANQWEAEDLTQEVLLKLVRAMEIDPSRIITKAYLYRIASNAWKDKLKKDKGHLEIGDASLLHIEGEDGGLSTRELLEVLAHRLSPRAMVILLLMDVFEFTAKETAKFLLAAEGAIQVSLGRARLRLRKLAQQRSMGLETEGTKIQGDHEEQIDLNSLVDAFRRRDTKAICNAYLGLVKQHIKISKLIWINGKLIFFIEDPDGNKFRITE</sequence>
<dbReference type="GO" id="GO:0003677">
    <property type="term" value="F:DNA binding"/>
    <property type="evidence" value="ECO:0007669"/>
    <property type="project" value="UniProtKB-KW"/>
</dbReference>
<dbReference type="SUPFAM" id="SSF88659">
    <property type="entry name" value="Sigma3 and sigma4 domains of RNA polymerase sigma factors"/>
    <property type="match status" value="1"/>
</dbReference>
<dbReference type="RefSeq" id="WP_155704392.1">
    <property type="nucleotide sequence ID" value="NZ_CP034235.1"/>
</dbReference>
<dbReference type="PANTHER" id="PTHR43133:SF8">
    <property type="entry name" value="RNA POLYMERASE SIGMA FACTOR HI_1459-RELATED"/>
    <property type="match status" value="1"/>
</dbReference>
<keyword evidence="2" id="KW-0805">Transcription regulation</keyword>